<proteinExistence type="predicted"/>
<feature type="transmembrane region" description="Helical" evidence="2">
    <location>
        <begin position="55"/>
        <end position="80"/>
    </location>
</feature>
<evidence type="ECO:0000256" key="1">
    <source>
        <dbReference type="SAM" id="MobiDB-lite"/>
    </source>
</evidence>
<dbReference type="InterPro" id="IPR025101">
    <property type="entry name" value="DUF4012"/>
</dbReference>
<feature type="region of interest" description="Disordered" evidence="1">
    <location>
        <begin position="1"/>
        <end position="46"/>
    </location>
</feature>
<dbReference type="OrthoDB" id="3203519at2"/>
<keyword evidence="4" id="KW-1185">Reference proteome</keyword>
<dbReference type="Pfam" id="PF13196">
    <property type="entry name" value="DUF4012"/>
    <property type="match status" value="1"/>
</dbReference>
<sequence length="631" mass="67311">MTTPAEPEPGADPFDGPEWATSRQPDVVDGADGTARSSRHRRRVSRRRLRRRRRWGVVLITLGGLVVLTGLWIVVTGLLARGELNSARGDVATLREQIAQGDLAGARATARTLSHHADRAHGLTTGPFWAAAAAVPGDGNPVRTIRELTDQIDTLGDDVLPRLVDASTRLDPQRLRRPDGSIDLARITAVAPVLDDARGAVDHATAEVAARPARTWFGVVDAARAQLLAQLRQLGATVRSADLAARIAPPMLGADGVKRYFVAFQNDAEARGTGGIPGAFAILRVDHGRFSFERFESDDRLGEIPTGLDFGPDYADLFDGARTTSLYGNSNLSPHFPYAAQVWIAMWRKASGERLDGAFALDPTALSYLLQVTGPAPLKDGSQLTAANVVALTQSDVYARFPASSDQTARKRYLLDVAAAASRRLLDSRASETALLRAAGQAVGERRILAYSTDAAVEADLARTAAGGIVPRTTAPYVGLSIVNEGGNKLDYYLDRAITWRADGCRPRRAATATVTLRNDAPARGLSSYVTSRSDRHGPGVRPGDQRLLVSYYATQGAQLSSVTVDGKPATASAGHDLGHSVYTVDLELPRGTTRTVVLHLDEPRGAGAPVVLRQPGVRPLQVDVAAPDCG</sequence>
<organism evidence="3 4">
    <name type="scientific">Jatrophihabitans endophyticus</name>
    <dbReference type="NCBI Taxonomy" id="1206085"/>
    <lineage>
        <taxon>Bacteria</taxon>
        <taxon>Bacillati</taxon>
        <taxon>Actinomycetota</taxon>
        <taxon>Actinomycetes</taxon>
        <taxon>Jatrophihabitantales</taxon>
        <taxon>Jatrophihabitantaceae</taxon>
        <taxon>Jatrophihabitans</taxon>
    </lineage>
</organism>
<dbReference type="RefSeq" id="WP_084180885.1">
    <property type="nucleotide sequence ID" value="NZ_FQVU01000002.1"/>
</dbReference>
<dbReference type="AlphaFoldDB" id="A0A1M5IMW2"/>
<keyword evidence="2" id="KW-0472">Membrane</keyword>
<keyword evidence="2" id="KW-0812">Transmembrane</keyword>
<evidence type="ECO:0000313" key="4">
    <source>
        <dbReference type="Proteomes" id="UP000186132"/>
    </source>
</evidence>
<keyword evidence="2" id="KW-1133">Transmembrane helix</keyword>
<feature type="compositionally biased region" description="Basic residues" evidence="1">
    <location>
        <begin position="37"/>
        <end position="46"/>
    </location>
</feature>
<evidence type="ECO:0000313" key="3">
    <source>
        <dbReference type="EMBL" id="SHG29389.1"/>
    </source>
</evidence>
<gene>
    <name evidence="3" type="ORF">SAMN05443575_1941</name>
</gene>
<dbReference type="EMBL" id="FQVU01000002">
    <property type="protein sequence ID" value="SHG29389.1"/>
    <property type="molecule type" value="Genomic_DNA"/>
</dbReference>
<evidence type="ECO:0008006" key="5">
    <source>
        <dbReference type="Google" id="ProtNLM"/>
    </source>
</evidence>
<evidence type="ECO:0000256" key="2">
    <source>
        <dbReference type="SAM" id="Phobius"/>
    </source>
</evidence>
<name>A0A1M5IMW2_9ACTN</name>
<accession>A0A1M5IMW2</accession>
<reference evidence="3 4" key="1">
    <citation type="submission" date="2016-11" db="EMBL/GenBank/DDBJ databases">
        <authorList>
            <person name="Jaros S."/>
            <person name="Januszkiewicz K."/>
            <person name="Wedrychowicz H."/>
        </authorList>
    </citation>
    <scope>NUCLEOTIDE SEQUENCE [LARGE SCALE GENOMIC DNA]</scope>
    <source>
        <strain evidence="3 4">DSM 45627</strain>
    </source>
</reference>
<dbReference type="Proteomes" id="UP000186132">
    <property type="component" value="Unassembled WGS sequence"/>
</dbReference>
<dbReference type="STRING" id="1206085.SAMN05443575_1941"/>
<protein>
    <recommendedName>
        <fullName evidence="5">DUF4012 domain-containing protein</fullName>
    </recommendedName>
</protein>